<dbReference type="InterPro" id="IPR023591">
    <property type="entry name" value="Ribosomal_uS2_flav_dom_sf"/>
</dbReference>
<dbReference type="PANTHER" id="PTHR12534">
    <property type="entry name" value="30S RIBOSOMAL PROTEIN S2 PROKARYOTIC AND ORGANELLAR"/>
    <property type="match status" value="1"/>
</dbReference>
<gene>
    <name evidence="5 8" type="primary">rpsB</name>
    <name evidence="8" type="ORF">ID128_05145</name>
</gene>
<sequence>MASLPEVTVRDLAGSGVHFGHKISRWNAKMAPYIYGVHQENRIHIIDLRKTLPLLQVAMKALHDVASEGGRILFVGTKFQALDIIANEAVRCGQYYVNHRWLGGMLTNWGTISSSINTLSQYEKILNDENSILTKKELGNIEKKRQKLDKALGGIREMGAIPDILFIIDTNKEHIAVKEAKKLGIPIVAVLDTNSDPDDITYPVPGNDDSRKSIELYCRLAADFILAGIESNLARSGVKVGNIKGDEFIQEKEDGIVQTKRGHRKVYKEDEKEVVTNEDESR</sequence>
<feature type="region of interest" description="Disordered" evidence="7">
    <location>
        <begin position="259"/>
        <end position="282"/>
    </location>
</feature>
<dbReference type="Pfam" id="PF00318">
    <property type="entry name" value="Ribosomal_S2"/>
    <property type="match status" value="1"/>
</dbReference>
<feature type="compositionally biased region" description="Basic and acidic residues" evidence="7">
    <location>
        <begin position="267"/>
        <end position="282"/>
    </location>
</feature>
<dbReference type="GO" id="GO:0006412">
    <property type="term" value="P:translation"/>
    <property type="evidence" value="ECO:0007669"/>
    <property type="project" value="UniProtKB-UniRule"/>
</dbReference>
<dbReference type="InterPro" id="IPR018130">
    <property type="entry name" value="Ribosomal_uS2_CS"/>
</dbReference>
<dbReference type="SUPFAM" id="SSF52313">
    <property type="entry name" value="Ribosomal protein S2"/>
    <property type="match status" value="1"/>
</dbReference>
<keyword evidence="9" id="KW-1185">Reference proteome</keyword>
<dbReference type="PRINTS" id="PR00395">
    <property type="entry name" value="RIBOSOMALS2"/>
</dbReference>
<evidence type="ECO:0000256" key="5">
    <source>
        <dbReference type="HAMAP-Rule" id="MF_00291"/>
    </source>
</evidence>
<dbReference type="KEGG" id="wms:ID128_05145"/>
<keyword evidence="3 5" id="KW-0687">Ribonucleoprotein</keyword>
<accession>A0A7L7YLN0</accession>
<organism evidence="8 9">
    <name type="scientific">Candidatus Wolbachia massiliensis</name>
    <dbReference type="NCBI Taxonomy" id="1845000"/>
    <lineage>
        <taxon>Bacteria</taxon>
        <taxon>Pseudomonadati</taxon>
        <taxon>Pseudomonadota</taxon>
        <taxon>Alphaproteobacteria</taxon>
        <taxon>Rickettsiales</taxon>
        <taxon>Anaplasmataceae</taxon>
        <taxon>Wolbachieae</taxon>
        <taxon>Wolbachia</taxon>
    </lineage>
</organism>
<comment type="similarity">
    <text evidence="1 5 6">Belongs to the universal ribosomal protein uS2 family.</text>
</comment>
<dbReference type="CDD" id="cd01425">
    <property type="entry name" value="RPS2"/>
    <property type="match status" value="1"/>
</dbReference>
<evidence type="ECO:0000256" key="6">
    <source>
        <dbReference type="RuleBase" id="RU003631"/>
    </source>
</evidence>
<dbReference type="EMBL" id="CP061738">
    <property type="protein sequence ID" value="QOD38162.1"/>
    <property type="molecule type" value="Genomic_DNA"/>
</dbReference>
<evidence type="ECO:0000256" key="4">
    <source>
        <dbReference type="ARBA" id="ARBA00035256"/>
    </source>
</evidence>
<dbReference type="RefSeq" id="WP_191110974.1">
    <property type="nucleotide sequence ID" value="NZ_CP061738.1"/>
</dbReference>
<dbReference type="GO" id="GO:0003735">
    <property type="term" value="F:structural constituent of ribosome"/>
    <property type="evidence" value="ECO:0007669"/>
    <property type="project" value="InterPro"/>
</dbReference>
<dbReference type="GO" id="GO:0022627">
    <property type="term" value="C:cytosolic small ribosomal subunit"/>
    <property type="evidence" value="ECO:0007669"/>
    <property type="project" value="TreeGrafter"/>
</dbReference>
<name>A0A7L7YLN0_9RICK</name>
<dbReference type="PROSITE" id="PS00963">
    <property type="entry name" value="RIBOSOMAL_S2_2"/>
    <property type="match status" value="1"/>
</dbReference>
<dbReference type="Proteomes" id="UP000516514">
    <property type="component" value="Chromosome"/>
</dbReference>
<evidence type="ECO:0000313" key="9">
    <source>
        <dbReference type="Proteomes" id="UP000516514"/>
    </source>
</evidence>
<dbReference type="Gene3D" id="1.10.287.610">
    <property type="entry name" value="Helix hairpin bin"/>
    <property type="match status" value="1"/>
</dbReference>
<keyword evidence="2 5" id="KW-0689">Ribosomal protein</keyword>
<dbReference type="InterPro" id="IPR001865">
    <property type="entry name" value="Ribosomal_uS2"/>
</dbReference>
<dbReference type="Gene3D" id="3.40.50.10490">
    <property type="entry name" value="Glucose-6-phosphate isomerase like protein, domain 1"/>
    <property type="match status" value="1"/>
</dbReference>
<evidence type="ECO:0000256" key="2">
    <source>
        <dbReference type="ARBA" id="ARBA00022980"/>
    </source>
</evidence>
<dbReference type="NCBIfam" id="TIGR01011">
    <property type="entry name" value="rpsB_bact"/>
    <property type="match status" value="1"/>
</dbReference>
<dbReference type="HAMAP" id="MF_00291_B">
    <property type="entry name" value="Ribosomal_uS2_B"/>
    <property type="match status" value="1"/>
</dbReference>
<protein>
    <recommendedName>
        <fullName evidence="4 5">Small ribosomal subunit protein uS2</fullName>
    </recommendedName>
</protein>
<dbReference type="InterPro" id="IPR005706">
    <property type="entry name" value="Ribosomal_uS2_bac/mit/plastid"/>
</dbReference>
<dbReference type="PANTHER" id="PTHR12534:SF0">
    <property type="entry name" value="SMALL RIBOSOMAL SUBUNIT PROTEIN US2M"/>
    <property type="match status" value="1"/>
</dbReference>
<reference evidence="8 9" key="1">
    <citation type="submission" date="2020-09" db="EMBL/GenBank/DDBJ databases">
        <title>An Earliest Endosymbiont, Wolbachia massiliensis sp. nov., Strain PL13 From the Bed Bug (Cimex hemipterius), Type strain of a New supergroup T.</title>
        <authorList>
            <person name="Laidoudi Y."/>
            <person name="Levasseur A."/>
            <person name="Medkour H."/>
            <person name="Maaloum M."/>
            <person name="BenKhedher M."/>
            <person name="Sambou M."/>
            <person name="Bassene H."/>
            <person name="Davoust B."/>
            <person name="Fenollar F."/>
            <person name="Raoult D."/>
            <person name="Mediannikov O."/>
        </authorList>
    </citation>
    <scope>NUCLEOTIDE SEQUENCE [LARGE SCALE GENOMIC DNA]</scope>
    <source>
        <strain evidence="8 9">PL13</strain>
    </source>
</reference>
<evidence type="ECO:0000256" key="1">
    <source>
        <dbReference type="ARBA" id="ARBA00006242"/>
    </source>
</evidence>
<proteinExistence type="inferred from homology"/>
<dbReference type="AlphaFoldDB" id="A0A7L7YLN0"/>
<evidence type="ECO:0000256" key="3">
    <source>
        <dbReference type="ARBA" id="ARBA00023274"/>
    </source>
</evidence>
<evidence type="ECO:0000313" key="8">
    <source>
        <dbReference type="EMBL" id="QOD38162.1"/>
    </source>
</evidence>
<evidence type="ECO:0000256" key="7">
    <source>
        <dbReference type="SAM" id="MobiDB-lite"/>
    </source>
</evidence>